<gene>
    <name evidence="10" type="ORF">NHX12_009990</name>
</gene>
<reference evidence="10" key="1">
    <citation type="submission" date="2022-07" db="EMBL/GenBank/DDBJ databases">
        <title>Chromosome-level genome of Muraenolepis orangiensis.</title>
        <authorList>
            <person name="Kim J."/>
        </authorList>
    </citation>
    <scope>NUCLEOTIDE SEQUENCE</scope>
    <source>
        <strain evidence="10">KU_S4_2022</strain>
        <tissue evidence="10">Muscle</tissue>
    </source>
</reference>
<dbReference type="EMBL" id="JANIIK010000115">
    <property type="protein sequence ID" value="KAJ3589142.1"/>
    <property type="molecule type" value="Genomic_DNA"/>
</dbReference>
<comment type="subcellular location">
    <subcellularLocation>
        <location evidence="1">Secreted</location>
    </subcellularLocation>
</comment>
<sequence>MRWSSGCWGVLSLLLLLAGTAAFKINRGPSVNHLEITERAILDVTVQTCRTMAEQEGRDFVPPPRPLTASSVIRACDAAESSKSFLRAIKVIQTNNKRVDISRLFNPAFHFDDEKFEEGRAIITDGLRIIKDSNKLGNFEAAREKLGEITHPLQENAATEDALTKRVTENDIRGAAGDTDFLRMVGITKGLNKALCFVIDTTESMSDEINAVKNVTASLVDSKVGTPDEPSLYILVPFNDPEYGPLMRTTDPNVFKTWLNSTTVSGGGDFPEMSLSGLQLALAGAPPGSEIFLFTDAAAKDIHLEGAVIALIERTKTVVNFIITGSSTISFRSATTGNNRNFSFSVDESLRNLNIYITGNILNFTLTSPSGVSQNINSPNDSLATMKVIMGQSGIDFLFDFVQFFQGASEGFDVLENRPVAGGNATLLLTLTGLDSGTLTNVSLVEASGALRELSGEVEALGGGDFLARFDTIPSGDFVVRLKGRANGSSFSVPFTVTTNGTGGNFTIQATNDQGLNSTFPSQLELASGGSANGAVTLTTRLDTPTGTAVTLTIQAQSPGGNDTNYVVLRLSIVSRATDNSKPVCRVMSVVDNCTPNCSQSTWEVRANLTDDNSTGIDRIALQKGNGTLNNSTMLGPDGENVTLVVYNASCCSPDFKLVAVDGAVSECLHLTLALAPVLVFGHALLDAVVQLTTAGSGYHSIHWVVLLFTPAVVVRW</sequence>
<dbReference type="InterPro" id="IPR036465">
    <property type="entry name" value="vWFA_dom_sf"/>
</dbReference>
<evidence type="ECO:0000313" key="10">
    <source>
        <dbReference type="EMBL" id="KAJ3589142.1"/>
    </source>
</evidence>
<evidence type="ECO:0000259" key="9">
    <source>
        <dbReference type="Pfam" id="PF25107"/>
    </source>
</evidence>
<feature type="domain" description="VWA7 N-terminal" evidence="9">
    <location>
        <begin position="67"/>
        <end position="155"/>
    </location>
</feature>
<accession>A0A9Q0DM82</accession>
<dbReference type="Pfam" id="PF25106">
    <property type="entry name" value="VWA_4"/>
    <property type="match status" value="1"/>
</dbReference>
<dbReference type="Pfam" id="PF25107">
    <property type="entry name" value="VWA7_N"/>
    <property type="match status" value="1"/>
</dbReference>
<evidence type="ECO:0008006" key="12">
    <source>
        <dbReference type="Google" id="ProtNLM"/>
    </source>
</evidence>
<keyword evidence="3 5" id="KW-0732">Signal</keyword>
<feature type="domain" description="Hemicentin/VWA7 galactose-binding" evidence="6">
    <location>
        <begin position="335"/>
        <end position="387"/>
    </location>
</feature>
<dbReference type="InterPro" id="IPR057615">
    <property type="entry name" value="Ig_VWA7"/>
</dbReference>
<evidence type="ECO:0000313" key="11">
    <source>
        <dbReference type="Proteomes" id="UP001148018"/>
    </source>
</evidence>
<dbReference type="Pfam" id="PF23560">
    <property type="entry name" value="GBD_Hemicentin"/>
    <property type="match status" value="1"/>
</dbReference>
<evidence type="ECO:0000259" key="7">
    <source>
        <dbReference type="Pfam" id="PF23619"/>
    </source>
</evidence>
<dbReference type="Proteomes" id="UP001148018">
    <property type="component" value="Unassembled WGS sequence"/>
</dbReference>
<dbReference type="OrthoDB" id="301415at2759"/>
<keyword evidence="2" id="KW-0964">Secreted</keyword>
<dbReference type="InterPro" id="IPR052577">
    <property type="entry name" value="VWA7"/>
</dbReference>
<feature type="domain" description="VWA7 Ig-like" evidence="7">
    <location>
        <begin position="488"/>
        <end position="574"/>
    </location>
</feature>
<feature type="domain" description="Hemicentin-1-like von Willebrand factor A" evidence="8">
    <location>
        <begin position="194"/>
        <end position="333"/>
    </location>
</feature>
<evidence type="ECO:0000259" key="6">
    <source>
        <dbReference type="Pfam" id="PF23560"/>
    </source>
</evidence>
<keyword evidence="11" id="KW-1185">Reference proteome</keyword>
<proteinExistence type="predicted"/>
<feature type="chain" id="PRO_5040391431" description="VWFA domain-containing protein" evidence="5">
    <location>
        <begin position="23"/>
        <end position="717"/>
    </location>
</feature>
<evidence type="ECO:0000256" key="4">
    <source>
        <dbReference type="ARBA" id="ARBA00023180"/>
    </source>
</evidence>
<evidence type="ECO:0000259" key="8">
    <source>
        <dbReference type="Pfam" id="PF25106"/>
    </source>
</evidence>
<dbReference type="PANTHER" id="PTHR14905">
    <property type="entry name" value="NG37"/>
    <property type="match status" value="1"/>
</dbReference>
<dbReference type="AlphaFoldDB" id="A0A9Q0DM82"/>
<dbReference type="InterPro" id="IPR056861">
    <property type="entry name" value="HMCN1-like_VWA"/>
</dbReference>
<organism evidence="10 11">
    <name type="scientific">Muraenolepis orangiensis</name>
    <name type="common">Patagonian moray cod</name>
    <dbReference type="NCBI Taxonomy" id="630683"/>
    <lineage>
        <taxon>Eukaryota</taxon>
        <taxon>Metazoa</taxon>
        <taxon>Chordata</taxon>
        <taxon>Craniata</taxon>
        <taxon>Vertebrata</taxon>
        <taxon>Euteleostomi</taxon>
        <taxon>Actinopterygii</taxon>
        <taxon>Neopterygii</taxon>
        <taxon>Teleostei</taxon>
        <taxon>Neoteleostei</taxon>
        <taxon>Acanthomorphata</taxon>
        <taxon>Zeiogadaria</taxon>
        <taxon>Gadariae</taxon>
        <taxon>Gadiformes</taxon>
        <taxon>Muraenolepidoidei</taxon>
        <taxon>Muraenolepididae</taxon>
        <taxon>Muraenolepis</taxon>
    </lineage>
</organism>
<keyword evidence="4" id="KW-0325">Glycoprotein</keyword>
<dbReference type="InterPro" id="IPR056862">
    <property type="entry name" value="VWA7_N"/>
</dbReference>
<evidence type="ECO:0000256" key="1">
    <source>
        <dbReference type="ARBA" id="ARBA00004613"/>
    </source>
</evidence>
<name>A0A9Q0DM82_9TELE</name>
<dbReference type="SUPFAM" id="SSF53300">
    <property type="entry name" value="vWA-like"/>
    <property type="match status" value="1"/>
</dbReference>
<evidence type="ECO:0000256" key="3">
    <source>
        <dbReference type="ARBA" id="ARBA00022729"/>
    </source>
</evidence>
<comment type="caution">
    <text evidence="10">The sequence shown here is derived from an EMBL/GenBank/DDBJ whole genome shotgun (WGS) entry which is preliminary data.</text>
</comment>
<evidence type="ECO:0000256" key="5">
    <source>
        <dbReference type="SAM" id="SignalP"/>
    </source>
</evidence>
<dbReference type="Gene3D" id="3.40.50.410">
    <property type="entry name" value="von Willebrand factor, type A domain"/>
    <property type="match status" value="1"/>
</dbReference>
<protein>
    <recommendedName>
        <fullName evidence="12">VWFA domain-containing protein</fullName>
    </recommendedName>
</protein>
<dbReference type="InterPro" id="IPR056475">
    <property type="entry name" value="GBD_Hemicentin/VWA7"/>
</dbReference>
<evidence type="ECO:0000256" key="2">
    <source>
        <dbReference type="ARBA" id="ARBA00022525"/>
    </source>
</evidence>
<feature type="signal peptide" evidence="5">
    <location>
        <begin position="1"/>
        <end position="22"/>
    </location>
</feature>
<dbReference type="GO" id="GO:0005576">
    <property type="term" value="C:extracellular region"/>
    <property type="evidence" value="ECO:0007669"/>
    <property type="project" value="UniProtKB-SubCell"/>
</dbReference>
<dbReference type="Pfam" id="PF23619">
    <property type="entry name" value="Ig_VWA7"/>
    <property type="match status" value="1"/>
</dbReference>
<dbReference type="PANTHER" id="PTHR14905:SF18">
    <property type="entry name" value="VON WILLEBRAND FACTOR A DOMAIN-CONTAINING 10, TANDEM DUPLICATE 1-RELATED"/>
    <property type="match status" value="1"/>
</dbReference>